<organism evidence="10 11">
    <name type="scientific">Bacterioplanoides pacificum</name>
    <dbReference type="NCBI Taxonomy" id="1171596"/>
    <lineage>
        <taxon>Bacteria</taxon>
        <taxon>Pseudomonadati</taxon>
        <taxon>Pseudomonadota</taxon>
        <taxon>Gammaproteobacteria</taxon>
        <taxon>Oceanospirillales</taxon>
        <taxon>Oceanospirillaceae</taxon>
        <taxon>Bacterioplanoides</taxon>
    </lineage>
</organism>
<evidence type="ECO:0000259" key="9">
    <source>
        <dbReference type="Pfam" id="PF01583"/>
    </source>
</evidence>
<dbReference type="HAMAP" id="MF_00065">
    <property type="entry name" value="Adenylyl_sulf_kinase"/>
    <property type="match status" value="1"/>
</dbReference>
<evidence type="ECO:0000256" key="7">
    <source>
        <dbReference type="HAMAP-Rule" id="MF_00065"/>
    </source>
</evidence>
<dbReference type="PANTHER" id="PTHR42700">
    <property type="entry name" value="SULFATE ADENYLYLTRANSFERASE"/>
    <property type="match status" value="1"/>
</dbReference>
<evidence type="ECO:0000256" key="5">
    <source>
        <dbReference type="ARBA" id="ARBA00022741"/>
    </source>
</evidence>
<dbReference type="Pfam" id="PF01583">
    <property type="entry name" value="APS_kinase"/>
    <property type="match status" value="1"/>
</dbReference>
<name>A0ABV7VVQ8_9GAMM</name>
<dbReference type="InterPro" id="IPR059117">
    <property type="entry name" value="APS_kinase_dom"/>
</dbReference>
<accession>A0ABV7VVQ8</accession>
<evidence type="ECO:0000256" key="3">
    <source>
        <dbReference type="ARBA" id="ARBA00012121"/>
    </source>
</evidence>
<reference evidence="11" key="1">
    <citation type="journal article" date="2019" name="Int. J. Syst. Evol. Microbiol.">
        <title>The Global Catalogue of Microorganisms (GCM) 10K type strain sequencing project: providing services to taxonomists for standard genome sequencing and annotation.</title>
        <authorList>
            <consortium name="The Broad Institute Genomics Platform"/>
            <consortium name="The Broad Institute Genome Sequencing Center for Infectious Disease"/>
            <person name="Wu L."/>
            <person name="Ma J."/>
        </authorList>
    </citation>
    <scope>NUCLEOTIDE SEQUENCE [LARGE SCALE GENOMIC DNA]</scope>
    <source>
        <strain evidence="11">KCTC 42424</strain>
    </source>
</reference>
<dbReference type="NCBIfam" id="NF003013">
    <property type="entry name" value="PRK03846.1"/>
    <property type="match status" value="1"/>
</dbReference>
<dbReference type="Proteomes" id="UP001595722">
    <property type="component" value="Unassembled WGS sequence"/>
</dbReference>
<keyword evidence="11" id="KW-1185">Reference proteome</keyword>
<comment type="caution">
    <text evidence="10">The sequence shown here is derived from an EMBL/GenBank/DDBJ whole genome shotgun (WGS) entry which is preliminary data.</text>
</comment>
<feature type="domain" description="APS kinase" evidence="9">
    <location>
        <begin position="4"/>
        <end position="152"/>
    </location>
</feature>
<comment type="function">
    <text evidence="7 8">Catalyzes the synthesis of activated sulfate.</text>
</comment>
<dbReference type="EC" id="2.7.1.25" evidence="3 7"/>
<comment type="catalytic activity">
    <reaction evidence="1 7 8">
        <text>adenosine 5'-phosphosulfate + ATP = 3'-phosphoadenylyl sulfate + ADP + H(+)</text>
        <dbReference type="Rhea" id="RHEA:24152"/>
        <dbReference type="ChEBI" id="CHEBI:15378"/>
        <dbReference type="ChEBI" id="CHEBI:30616"/>
        <dbReference type="ChEBI" id="CHEBI:58243"/>
        <dbReference type="ChEBI" id="CHEBI:58339"/>
        <dbReference type="ChEBI" id="CHEBI:456216"/>
        <dbReference type="EC" id="2.7.1.25"/>
    </reaction>
</comment>
<gene>
    <name evidence="7 10" type="primary">cysC</name>
    <name evidence="10" type="ORF">ACFOMG_14450</name>
</gene>
<dbReference type="InterPro" id="IPR050512">
    <property type="entry name" value="Sulf_AdTrans/APS_kinase"/>
</dbReference>
<keyword evidence="6 7" id="KW-0067">ATP-binding</keyword>
<dbReference type="SUPFAM" id="SSF52540">
    <property type="entry name" value="P-loop containing nucleoside triphosphate hydrolases"/>
    <property type="match status" value="1"/>
</dbReference>
<dbReference type="EMBL" id="JBHRYB010000014">
    <property type="protein sequence ID" value="MFC3681302.1"/>
    <property type="molecule type" value="Genomic_DNA"/>
</dbReference>
<dbReference type="CDD" id="cd02027">
    <property type="entry name" value="APSK"/>
    <property type="match status" value="1"/>
</dbReference>
<keyword evidence="7 8" id="KW-0418">Kinase</keyword>
<dbReference type="NCBIfam" id="TIGR00455">
    <property type="entry name" value="apsK"/>
    <property type="match status" value="1"/>
</dbReference>
<dbReference type="RefSeq" id="WP_376867632.1">
    <property type="nucleotide sequence ID" value="NZ_JBHRYB010000014.1"/>
</dbReference>
<keyword evidence="5 7" id="KW-0547">Nucleotide-binding</keyword>
<dbReference type="GO" id="GO:0004020">
    <property type="term" value="F:adenylylsulfate kinase activity"/>
    <property type="evidence" value="ECO:0007669"/>
    <property type="project" value="UniProtKB-EC"/>
</dbReference>
<evidence type="ECO:0000256" key="8">
    <source>
        <dbReference type="RuleBase" id="RU004347"/>
    </source>
</evidence>
<evidence type="ECO:0000313" key="11">
    <source>
        <dbReference type="Proteomes" id="UP001595722"/>
    </source>
</evidence>
<evidence type="ECO:0000256" key="2">
    <source>
        <dbReference type="ARBA" id="ARBA00004806"/>
    </source>
</evidence>
<dbReference type="Gene3D" id="3.40.50.300">
    <property type="entry name" value="P-loop containing nucleotide triphosphate hydrolases"/>
    <property type="match status" value="1"/>
</dbReference>
<dbReference type="InterPro" id="IPR002891">
    <property type="entry name" value="APS"/>
</dbReference>
<protein>
    <recommendedName>
        <fullName evidence="3 7">Adenylyl-sulfate kinase</fullName>
        <ecNumber evidence="3 7">2.7.1.25</ecNumber>
    </recommendedName>
    <alternativeName>
        <fullName evidence="7">APS kinase</fullName>
    </alternativeName>
    <alternativeName>
        <fullName evidence="7">ATP adenosine-5'-phosphosulfate 3'-phosphotransferase</fullName>
    </alternativeName>
    <alternativeName>
        <fullName evidence="7">Adenosine-5'-phosphosulfate kinase</fullName>
    </alternativeName>
</protein>
<proteinExistence type="inferred from homology"/>
<dbReference type="InterPro" id="IPR027417">
    <property type="entry name" value="P-loop_NTPase"/>
</dbReference>
<comment type="pathway">
    <text evidence="2 7 8">Sulfur metabolism; hydrogen sulfide biosynthesis; sulfite from sulfate: step 2/3.</text>
</comment>
<feature type="active site" description="Phosphoserine intermediate" evidence="7">
    <location>
        <position position="84"/>
    </location>
</feature>
<feature type="binding site" evidence="7">
    <location>
        <begin position="10"/>
        <end position="17"/>
    </location>
    <ligand>
        <name>ATP</name>
        <dbReference type="ChEBI" id="CHEBI:30616"/>
    </ligand>
</feature>
<evidence type="ECO:0000256" key="1">
    <source>
        <dbReference type="ARBA" id="ARBA00001823"/>
    </source>
</evidence>
<dbReference type="PANTHER" id="PTHR42700:SF1">
    <property type="entry name" value="SULFATE ADENYLYLTRANSFERASE"/>
    <property type="match status" value="1"/>
</dbReference>
<comment type="similarity">
    <text evidence="7 8">Belongs to the APS kinase family.</text>
</comment>
<evidence type="ECO:0000256" key="6">
    <source>
        <dbReference type="ARBA" id="ARBA00022840"/>
    </source>
</evidence>
<evidence type="ECO:0000313" key="10">
    <source>
        <dbReference type="EMBL" id="MFC3681302.1"/>
    </source>
</evidence>
<keyword evidence="7" id="KW-0597">Phosphoprotein</keyword>
<evidence type="ECO:0000256" key="4">
    <source>
        <dbReference type="ARBA" id="ARBA00022679"/>
    </source>
</evidence>
<keyword evidence="4 7" id="KW-0808">Transferase</keyword>
<sequence length="170" mass="18731">MDAKVIWMTGLSGAGKTTLAQALVNQLEAAGERVYLLDGDTLRSGLNADLGFSAADRHENVRRIGEVARLFFDQGYIVVVACISPYQQSRMAVRQRIGSAHFLEIYLNTPLSVCESRDPKGLYGKVRRGEISAFTGISAPYQTPQSAELVINTADRPVEQCLNEIHQLLY</sequence>